<protein>
    <recommendedName>
        <fullName evidence="5">Zinc finger PHD-type domain-containing protein</fullName>
    </recommendedName>
</protein>
<reference evidence="4" key="3">
    <citation type="submission" date="2025-04" db="UniProtKB">
        <authorList>
            <consortium name="RefSeq"/>
        </authorList>
    </citation>
    <scope>IDENTIFICATION</scope>
    <source>
        <strain evidence="4">CBS 304.34</strain>
    </source>
</reference>
<evidence type="ECO:0008006" key="5">
    <source>
        <dbReference type="Google" id="ProtNLM"/>
    </source>
</evidence>
<dbReference type="RefSeq" id="XP_033582620.1">
    <property type="nucleotide sequence ID" value="XM_033718729.1"/>
</dbReference>
<feature type="region of interest" description="Disordered" evidence="1">
    <location>
        <begin position="1"/>
        <end position="29"/>
    </location>
</feature>
<dbReference type="Gene3D" id="3.30.40.10">
    <property type="entry name" value="Zinc/RING finger domain, C3HC4 (zinc finger)"/>
    <property type="match status" value="1"/>
</dbReference>
<dbReference type="AlphaFoldDB" id="A0A6A6Z3J7"/>
<accession>A0A6A6Z3J7</accession>
<dbReference type="Proteomes" id="UP000504636">
    <property type="component" value="Unplaced"/>
</dbReference>
<dbReference type="SUPFAM" id="SSF57903">
    <property type="entry name" value="FYVE/PHD zinc finger"/>
    <property type="match status" value="1"/>
</dbReference>
<dbReference type="OrthoDB" id="436852at2759"/>
<evidence type="ECO:0000313" key="2">
    <source>
        <dbReference type="EMBL" id="KAF2815656.1"/>
    </source>
</evidence>
<proteinExistence type="predicted"/>
<sequence length="482" mass="54232">MPAMQPVPSLVIADRQDQPASASAKDIPQLSYSSGYNPINVSPTPSAFTAESTVPQYMLPAFVPTVYISPYQSQHSISNPRSRPSLRGGVTRTEIRNAAARVGQLVYDSERDFVQQYRRMSTPAAARAPITPPRTSVTFLPPNSMSPPPLHALQRTLSCTPSPIASLPIRLHTPSFSSATRGAPSRSVLAEPTRKQKYDDIVARLQKQRETDRWLAGEKRRAEDAKRKLSAELKKKRAALSAAKESLTMRDQEPAGQTQPPEDVDAEDTGPWSREQLDAHLAAQLKESEQSWVKTAAARRIGEGDLEAFRRAYKKHGYTFCYCGFDKDGQSMVQCANPECAVGLYHADCLHAAERKAVERQEEWNSALALQQRQRLQEEREDRGELDEAKHIVESRTWMCRTCVMETAQAARGMREELAVREQHERELCEARAREAREERRRLWGEKVRGMHQIMEDMQAEESVQDEDGFVMEDGPVMEEGS</sequence>
<dbReference type="EMBL" id="MU003693">
    <property type="protein sequence ID" value="KAF2815656.1"/>
    <property type="molecule type" value="Genomic_DNA"/>
</dbReference>
<reference evidence="4" key="2">
    <citation type="submission" date="2020-04" db="EMBL/GenBank/DDBJ databases">
        <authorList>
            <consortium name="NCBI Genome Project"/>
        </authorList>
    </citation>
    <scope>NUCLEOTIDE SEQUENCE</scope>
    <source>
        <strain evidence="4">CBS 304.34</strain>
    </source>
</reference>
<evidence type="ECO:0000313" key="4">
    <source>
        <dbReference type="RefSeq" id="XP_033582620.1"/>
    </source>
</evidence>
<feature type="compositionally biased region" description="Acidic residues" evidence="1">
    <location>
        <begin position="459"/>
        <end position="471"/>
    </location>
</feature>
<dbReference type="InterPro" id="IPR013083">
    <property type="entry name" value="Znf_RING/FYVE/PHD"/>
</dbReference>
<name>A0A6A6Z3J7_9PEZI</name>
<evidence type="ECO:0000313" key="3">
    <source>
        <dbReference type="Proteomes" id="UP000504636"/>
    </source>
</evidence>
<dbReference type="GeneID" id="54459622"/>
<feature type="region of interest" description="Disordered" evidence="1">
    <location>
        <begin position="211"/>
        <end position="270"/>
    </location>
</feature>
<dbReference type="InterPro" id="IPR011011">
    <property type="entry name" value="Znf_FYVE_PHD"/>
</dbReference>
<keyword evidence="3" id="KW-1185">Reference proteome</keyword>
<evidence type="ECO:0000256" key="1">
    <source>
        <dbReference type="SAM" id="MobiDB-lite"/>
    </source>
</evidence>
<feature type="compositionally biased region" description="Basic and acidic residues" evidence="1">
    <location>
        <begin position="211"/>
        <end position="233"/>
    </location>
</feature>
<feature type="region of interest" description="Disordered" evidence="1">
    <location>
        <begin position="459"/>
        <end position="482"/>
    </location>
</feature>
<gene>
    <name evidence="2 4" type="ORF">BDZ99DRAFT_457635</name>
</gene>
<reference evidence="2 4" key="1">
    <citation type="journal article" date="2020" name="Stud. Mycol.">
        <title>101 Dothideomycetes genomes: a test case for predicting lifestyles and emergence of pathogens.</title>
        <authorList>
            <person name="Haridas S."/>
            <person name="Albert R."/>
            <person name="Binder M."/>
            <person name="Bloem J."/>
            <person name="Labutti K."/>
            <person name="Salamov A."/>
            <person name="Andreopoulos B."/>
            <person name="Baker S."/>
            <person name="Barry K."/>
            <person name="Bills G."/>
            <person name="Bluhm B."/>
            <person name="Cannon C."/>
            <person name="Castanera R."/>
            <person name="Culley D."/>
            <person name="Daum C."/>
            <person name="Ezra D."/>
            <person name="Gonzalez J."/>
            <person name="Henrissat B."/>
            <person name="Kuo A."/>
            <person name="Liang C."/>
            <person name="Lipzen A."/>
            <person name="Lutzoni F."/>
            <person name="Magnuson J."/>
            <person name="Mondo S."/>
            <person name="Nolan M."/>
            <person name="Ohm R."/>
            <person name="Pangilinan J."/>
            <person name="Park H.-J."/>
            <person name="Ramirez L."/>
            <person name="Alfaro M."/>
            <person name="Sun H."/>
            <person name="Tritt A."/>
            <person name="Yoshinaga Y."/>
            <person name="Zwiers L.-H."/>
            <person name="Turgeon B."/>
            <person name="Goodwin S."/>
            <person name="Spatafora J."/>
            <person name="Crous P."/>
            <person name="Grigoriev I."/>
        </authorList>
    </citation>
    <scope>NUCLEOTIDE SEQUENCE</scope>
    <source>
        <strain evidence="2 4">CBS 304.34</strain>
    </source>
</reference>
<organism evidence="2">
    <name type="scientific">Mytilinidion resinicola</name>
    <dbReference type="NCBI Taxonomy" id="574789"/>
    <lineage>
        <taxon>Eukaryota</taxon>
        <taxon>Fungi</taxon>
        <taxon>Dikarya</taxon>
        <taxon>Ascomycota</taxon>
        <taxon>Pezizomycotina</taxon>
        <taxon>Dothideomycetes</taxon>
        <taxon>Pleosporomycetidae</taxon>
        <taxon>Mytilinidiales</taxon>
        <taxon>Mytilinidiaceae</taxon>
        <taxon>Mytilinidion</taxon>
    </lineage>
</organism>